<comment type="caution">
    <text evidence="3">The sequence shown here is derived from an EMBL/GenBank/DDBJ whole genome shotgun (WGS) entry which is preliminary data.</text>
</comment>
<sequence length="320" mass="35790">MAANTLNAYTKTFFASLGRALLAEMKKGLNCSIIVPAYNAEVTLPVLLDSLSKQTYKSDFEIIVVDDCSNDATPEVCRLKNGEILRLKKNRGPAHCRNLGARRAKGDVLIFTDSDCIVAHDWLEQIERCFAQGDAEVIMGKLVLLPSSFLGDSISALGFPAGGALGFEKVWRVSEDGFTNSLSSCNFAIKREVFEGIGGFDECFPYAGGEDSFLAYSLVQSSYRIKYCPEVLVYHGARDSLKSFFRWQFHRGLSSFIFSKKVTGKRNFASLRLWSTLNIIKHYHSDSKFPLIVFLLLMSFLVQMSGFFCAKYREIIPCEC</sequence>
<dbReference type="InterPro" id="IPR050834">
    <property type="entry name" value="Glycosyltransf_2"/>
</dbReference>
<keyword evidence="1" id="KW-0472">Membrane</keyword>
<dbReference type="InterPro" id="IPR001173">
    <property type="entry name" value="Glyco_trans_2-like"/>
</dbReference>
<evidence type="ECO:0000313" key="3">
    <source>
        <dbReference type="EMBL" id="GLI34555.1"/>
    </source>
</evidence>
<dbReference type="PANTHER" id="PTHR43685:SF3">
    <property type="entry name" value="SLR2126 PROTEIN"/>
    <property type="match status" value="1"/>
</dbReference>
<dbReference type="SUPFAM" id="SSF53448">
    <property type="entry name" value="Nucleotide-diphospho-sugar transferases"/>
    <property type="match status" value="1"/>
</dbReference>
<organism evidence="3 4">
    <name type="scientific">Desulforhabdus amnigena</name>
    <dbReference type="NCBI Taxonomy" id="40218"/>
    <lineage>
        <taxon>Bacteria</taxon>
        <taxon>Pseudomonadati</taxon>
        <taxon>Thermodesulfobacteriota</taxon>
        <taxon>Syntrophobacteria</taxon>
        <taxon>Syntrophobacterales</taxon>
        <taxon>Syntrophobacteraceae</taxon>
        <taxon>Desulforhabdus</taxon>
    </lineage>
</organism>
<evidence type="ECO:0000313" key="4">
    <source>
        <dbReference type="Proteomes" id="UP001144372"/>
    </source>
</evidence>
<protein>
    <recommendedName>
        <fullName evidence="2">Glycosyltransferase 2-like domain-containing protein</fullName>
    </recommendedName>
</protein>
<feature type="transmembrane region" description="Helical" evidence="1">
    <location>
        <begin position="289"/>
        <end position="310"/>
    </location>
</feature>
<dbReference type="Gene3D" id="3.90.550.10">
    <property type="entry name" value="Spore Coat Polysaccharide Biosynthesis Protein SpsA, Chain A"/>
    <property type="match status" value="1"/>
</dbReference>
<gene>
    <name evidence="3" type="ORF">DAMNIGENAA_19880</name>
</gene>
<evidence type="ECO:0000256" key="1">
    <source>
        <dbReference type="SAM" id="Phobius"/>
    </source>
</evidence>
<dbReference type="Pfam" id="PF00535">
    <property type="entry name" value="Glycos_transf_2"/>
    <property type="match status" value="1"/>
</dbReference>
<keyword evidence="4" id="KW-1185">Reference proteome</keyword>
<proteinExistence type="predicted"/>
<dbReference type="PANTHER" id="PTHR43685">
    <property type="entry name" value="GLYCOSYLTRANSFERASE"/>
    <property type="match status" value="1"/>
</dbReference>
<dbReference type="EMBL" id="BSDR01000001">
    <property type="protein sequence ID" value="GLI34555.1"/>
    <property type="molecule type" value="Genomic_DNA"/>
</dbReference>
<feature type="domain" description="Glycosyltransferase 2-like" evidence="2">
    <location>
        <begin position="32"/>
        <end position="143"/>
    </location>
</feature>
<reference evidence="3" key="1">
    <citation type="submission" date="2022-12" db="EMBL/GenBank/DDBJ databases">
        <title>Reference genome sequencing for broad-spectrum identification of bacterial and archaeal isolates by mass spectrometry.</title>
        <authorList>
            <person name="Sekiguchi Y."/>
            <person name="Tourlousse D.M."/>
        </authorList>
    </citation>
    <scope>NUCLEOTIDE SEQUENCE</scope>
    <source>
        <strain evidence="3">ASRB1</strain>
    </source>
</reference>
<keyword evidence="1" id="KW-1133">Transmembrane helix</keyword>
<evidence type="ECO:0000259" key="2">
    <source>
        <dbReference type="Pfam" id="PF00535"/>
    </source>
</evidence>
<dbReference type="AlphaFoldDB" id="A0A9W6D5I7"/>
<keyword evidence="1" id="KW-0812">Transmembrane</keyword>
<name>A0A9W6D5I7_9BACT</name>
<dbReference type="InterPro" id="IPR029044">
    <property type="entry name" value="Nucleotide-diphossugar_trans"/>
</dbReference>
<accession>A0A9W6D5I7</accession>
<dbReference type="Proteomes" id="UP001144372">
    <property type="component" value="Unassembled WGS sequence"/>
</dbReference>